<reference evidence="1 2" key="1">
    <citation type="submission" date="2020-11" db="EMBL/GenBank/DDBJ databases">
        <authorList>
            <person name="Wallbank WR R."/>
            <person name="Pardo Diaz C."/>
            <person name="Kozak K."/>
            <person name="Martin S."/>
            <person name="Jiggins C."/>
            <person name="Moest M."/>
            <person name="Warren A I."/>
            <person name="Generalovic N T."/>
            <person name="Byers J.R.P. K."/>
            <person name="Montejo-Kovacevich G."/>
            <person name="Yen C E."/>
        </authorList>
    </citation>
    <scope>NUCLEOTIDE SEQUENCE [LARGE SCALE GENOMIC DNA]</scope>
</reference>
<dbReference type="Proteomes" id="UP000594454">
    <property type="component" value="Chromosome 1"/>
</dbReference>
<dbReference type="InParanoid" id="A0A7R8UED1"/>
<evidence type="ECO:0000313" key="2">
    <source>
        <dbReference type="Proteomes" id="UP000594454"/>
    </source>
</evidence>
<evidence type="ECO:0000313" key="1">
    <source>
        <dbReference type="EMBL" id="CAD7079167.1"/>
    </source>
</evidence>
<accession>A0A7R8UED1</accession>
<organism evidence="1 2">
    <name type="scientific">Hermetia illucens</name>
    <name type="common">Black soldier fly</name>
    <dbReference type="NCBI Taxonomy" id="343691"/>
    <lineage>
        <taxon>Eukaryota</taxon>
        <taxon>Metazoa</taxon>
        <taxon>Ecdysozoa</taxon>
        <taxon>Arthropoda</taxon>
        <taxon>Hexapoda</taxon>
        <taxon>Insecta</taxon>
        <taxon>Pterygota</taxon>
        <taxon>Neoptera</taxon>
        <taxon>Endopterygota</taxon>
        <taxon>Diptera</taxon>
        <taxon>Brachycera</taxon>
        <taxon>Stratiomyomorpha</taxon>
        <taxon>Stratiomyidae</taxon>
        <taxon>Hermetiinae</taxon>
        <taxon>Hermetia</taxon>
    </lineage>
</organism>
<proteinExistence type="predicted"/>
<protein>
    <submittedName>
        <fullName evidence="1">Uncharacterized protein</fullName>
    </submittedName>
</protein>
<gene>
    <name evidence="1" type="ORF">HERILL_LOCUS2398</name>
</gene>
<dbReference type="AlphaFoldDB" id="A0A7R8UED1"/>
<name>A0A7R8UED1_HERIL</name>
<keyword evidence="2" id="KW-1185">Reference proteome</keyword>
<sequence length="177" mass="20047">MTNARPNLSAAINFFGTQKRNARLKDSNFGGKPNRKLDIEFLVQVYGNTALRKTSSQTSTKTYYIGFAILASSVDEEPSETIHISYSGSLRMFKRRIVAAQARSRQIQLKELVENIKKQIADILAKRLPRDQNLYPRQKNGGESFEFFPFFYNLTINNSRMESALHTSGVTIMTAGK</sequence>
<dbReference type="EMBL" id="LR899009">
    <property type="protein sequence ID" value="CAD7079167.1"/>
    <property type="molecule type" value="Genomic_DNA"/>
</dbReference>